<evidence type="ECO:0000256" key="1">
    <source>
        <dbReference type="ARBA" id="ARBA00001974"/>
    </source>
</evidence>
<dbReference type="PANTHER" id="PTHR48467:SF1">
    <property type="entry name" value="GLUTAMATE SYNTHASE 1 [NADH], CHLOROPLASTIC-LIKE"/>
    <property type="match status" value="1"/>
</dbReference>
<dbReference type="InterPro" id="IPR036188">
    <property type="entry name" value="FAD/NAD-bd_sf"/>
</dbReference>
<keyword evidence="2" id="KW-0285">Flavoprotein</keyword>
<evidence type="ECO:0000313" key="7">
    <source>
        <dbReference type="Proteomes" id="UP001642360"/>
    </source>
</evidence>
<proteinExistence type="predicted"/>
<keyword evidence="4" id="KW-0521">NADP</keyword>
<evidence type="ECO:0000313" key="6">
    <source>
        <dbReference type="EMBL" id="CAK9155162.1"/>
    </source>
</evidence>
<accession>A0ABC8SE59</accession>
<name>A0ABC8SE59_9AQUA</name>
<dbReference type="PANTHER" id="PTHR48467">
    <property type="entry name" value="GLUTAMATE SYNTHASE 1 [NADH], CHLOROPLASTIC-LIKE"/>
    <property type="match status" value="1"/>
</dbReference>
<dbReference type="InterPro" id="IPR055275">
    <property type="entry name" value="Ferredox_Rdtase"/>
</dbReference>
<sequence>MASVSFSFEIILIPQLMVCSSNLAKEELKNNRIRRRVYELLSKAATSGPSHPTSGQRELHSVFFQKPDRFLDSEEGKGHVAGVHSEKTMLRGNLPACKFGYDLA</sequence>
<keyword evidence="5" id="KW-0560">Oxidoreductase</keyword>
<comment type="cofactor">
    <cofactor evidence="1">
        <name>FAD</name>
        <dbReference type="ChEBI" id="CHEBI:57692"/>
    </cofactor>
</comment>
<evidence type="ECO:0000256" key="4">
    <source>
        <dbReference type="ARBA" id="ARBA00022857"/>
    </source>
</evidence>
<gene>
    <name evidence="6" type="ORF">ILEXP_LOCUS23553</name>
</gene>
<evidence type="ECO:0000256" key="2">
    <source>
        <dbReference type="ARBA" id="ARBA00022630"/>
    </source>
</evidence>
<dbReference type="Proteomes" id="UP001642360">
    <property type="component" value="Unassembled WGS sequence"/>
</dbReference>
<evidence type="ECO:0000256" key="5">
    <source>
        <dbReference type="ARBA" id="ARBA00023002"/>
    </source>
</evidence>
<dbReference type="AlphaFoldDB" id="A0ABC8SE59"/>
<keyword evidence="3" id="KW-0274">FAD</keyword>
<reference evidence="6 7" key="1">
    <citation type="submission" date="2024-02" db="EMBL/GenBank/DDBJ databases">
        <authorList>
            <person name="Vignale AGUSTIN F."/>
            <person name="Sosa J E."/>
            <person name="Modenutti C."/>
        </authorList>
    </citation>
    <scope>NUCLEOTIDE SEQUENCE [LARGE SCALE GENOMIC DNA]</scope>
</reference>
<dbReference type="GO" id="GO:0016491">
    <property type="term" value="F:oxidoreductase activity"/>
    <property type="evidence" value="ECO:0007669"/>
    <property type="project" value="UniProtKB-KW"/>
</dbReference>
<protein>
    <submittedName>
        <fullName evidence="6">Uncharacterized protein</fullName>
    </submittedName>
</protein>
<keyword evidence="7" id="KW-1185">Reference proteome</keyword>
<dbReference type="EMBL" id="CAUOFW020002647">
    <property type="protein sequence ID" value="CAK9155162.1"/>
    <property type="molecule type" value="Genomic_DNA"/>
</dbReference>
<comment type="caution">
    <text evidence="6">The sequence shown here is derived from an EMBL/GenBank/DDBJ whole genome shotgun (WGS) entry which is preliminary data.</text>
</comment>
<organism evidence="6 7">
    <name type="scientific">Ilex paraguariensis</name>
    <name type="common">yerba mate</name>
    <dbReference type="NCBI Taxonomy" id="185542"/>
    <lineage>
        <taxon>Eukaryota</taxon>
        <taxon>Viridiplantae</taxon>
        <taxon>Streptophyta</taxon>
        <taxon>Embryophyta</taxon>
        <taxon>Tracheophyta</taxon>
        <taxon>Spermatophyta</taxon>
        <taxon>Magnoliopsida</taxon>
        <taxon>eudicotyledons</taxon>
        <taxon>Gunneridae</taxon>
        <taxon>Pentapetalae</taxon>
        <taxon>asterids</taxon>
        <taxon>campanulids</taxon>
        <taxon>Aquifoliales</taxon>
        <taxon>Aquifoliaceae</taxon>
        <taxon>Ilex</taxon>
    </lineage>
</organism>
<dbReference type="Gene3D" id="3.50.50.60">
    <property type="entry name" value="FAD/NAD(P)-binding domain"/>
    <property type="match status" value="1"/>
</dbReference>
<evidence type="ECO:0000256" key="3">
    <source>
        <dbReference type="ARBA" id="ARBA00022827"/>
    </source>
</evidence>